<dbReference type="GeneID" id="40102491"/>
<dbReference type="Pfam" id="PF23781">
    <property type="entry name" value="Phage_TAC_16"/>
    <property type="match status" value="1"/>
</dbReference>
<protein>
    <recommendedName>
        <fullName evidence="4">Tail assembly chaperone</fullName>
    </recommendedName>
</protein>
<dbReference type="Proteomes" id="UP000246591">
    <property type="component" value="Segment"/>
</dbReference>
<evidence type="ECO:0008006" key="4">
    <source>
        <dbReference type="Google" id="ProtNLM"/>
    </source>
</evidence>
<organism evidence="2 3">
    <name type="scientific">Gordonia phage Sour</name>
    <dbReference type="NCBI Taxonomy" id="2182349"/>
    <lineage>
        <taxon>Viruses</taxon>
        <taxon>Duplodnaviria</taxon>
        <taxon>Heunggongvirae</taxon>
        <taxon>Uroviricota</taxon>
        <taxon>Caudoviricetes</taxon>
        <taxon>Sourvirus</taxon>
        <taxon>Sourvirus sour</taxon>
    </lineage>
</organism>
<accession>A0A2U8UKV9</accession>
<feature type="region of interest" description="Disordered" evidence="1">
    <location>
        <begin position="1"/>
        <end position="49"/>
    </location>
</feature>
<keyword evidence="3" id="KW-1185">Reference proteome</keyword>
<proteinExistence type="predicted"/>
<reference evidence="3" key="1">
    <citation type="submission" date="2018-03" db="EMBL/GenBank/DDBJ databases">
        <authorList>
            <person name="Keele B.F."/>
        </authorList>
    </citation>
    <scope>NUCLEOTIDE SEQUENCE [LARGE SCALE GENOMIC DNA]</scope>
</reference>
<evidence type="ECO:0000313" key="2">
    <source>
        <dbReference type="EMBL" id="AWN04228.1"/>
    </source>
</evidence>
<dbReference type="RefSeq" id="YP_009625598.1">
    <property type="nucleotide sequence ID" value="NC_042132.1"/>
</dbReference>
<dbReference type="KEGG" id="vg:40102491"/>
<evidence type="ECO:0000313" key="3">
    <source>
        <dbReference type="Proteomes" id="UP000246591"/>
    </source>
</evidence>
<gene>
    <name evidence="2" type="primary">27</name>
    <name evidence="2" type="ORF">PBI_SOUR_27</name>
</gene>
<feature type="compositionally biased region" description="Polar residues" evidence="1">
    <location>
        <begin position="20"/>
        <end position="29"/>
    </location>
</feature>
<sequence>MTTYSADDLLTESTDDPGTFTPTNDSVFDQPTPEPPKAETSAEPMEGEVIRRDEIAKPEDTWPHELLEFKGDTLQVRAPSDQALTAFSLASGRFVPMEIKNDIVGLFVSKHLSLQSYGHVFARLMDPDDEGYNPETIGELMRAIVGISLKKREAEEAATKAAAEKNGSA</sequence>
<dbReference type="EMBL" id="MH153810">
    <property type="protein sequence ID" value="AWN04228.1"/>
    <property type="molecule type" value="Genomic_DNA"/>
</dbReference>
<name>A0A2U8UKV9_9CAUD</name>
<evidence type="ECO:0000256" key="1">
    <source>
        <dbReference type="SAM" id="MobiDB-lite"/>
    </source>
</evidence>
<dbReference type="InterPro" id="IPR056927">
    <property type="entry name" value="Phage_TAC"/>
</dbReference>